<dbReference type="Pfam" id="PF09415">
    <property type="entry name" value="CENP-X"/>
    <property type="match status" value="1"/>
</dbReference>
<keyword evidence="5" id="KW-0234">DNA repair</keyword>
<proteinExistence type="inferred from homology"/>
<dbReference type="CDD" id="cd22921">
    <property type="entry name" value="HFD_CENP-X"/>
    <property type="match status" value="1"/>
</dbReference>
<dbReference type="InterPro" id="IPR018552">
    <property type="entry name" value="CENP-X"/>
</dbReference>
<comment type="similarity">
    <text evidence="2">Belongs to the CENP-X/MHF2 family.</text>
</comment>
<comment type="subcellular location">
    <subcellularLocation>
        <location evidence="1">Nucleus</location>
    </subcellularLocation>
</comment>
<organism evidence="7 8">
    <name type="scientific">Dictyostelium firmibasis</name>
    <dbReference type="NCBI Taxonomy" id="79012"/>
    <lineage>
        <taxon>Eukaryota</taxon>
        <taxon>Amoebozoa</taxon>
        <taxon>Evosea</taxon>
        <taxon>Eumycetozoa</taxon>
        <taxon>Dictyostelia</taxon>
        <taxon>Dictyosteliales</taxon>
        <taxon>Dictyosteliaceae</taxon>
        <taxon>Dictyostelium</taxon>
    </lineage>
</organism>
<dbReference type="PANTHER" id="PTHR28680:SF1">
    <property type="entry name" value="CENTROMERE PROTEIN X"/>
    <property type="match status" value="1"/>
</dbReference>
<keyword evidence="3" id="KW-0227">DNA damage</keyword>
<keyword evidence="4" id="KW-0238">DNA-binding</keyword>
<dbReference type="GO" id="GO:0003677">
    <property type="term" value="F:DNA binding"/>
    <property type="evidence" value="ECO:0007669"/>
    <property type="project" value="UniProtKB-KW"/>
</dbReference>
<comment type="caution">
    <text evidence="7">The sequence shown here is derived from an EMBL/GenBank/DDBJ whole genome shotgun (WGS) entry which is preliminary data.</text>
</comment>
<accession>A0AAN7TMD1</accession>
<sequence length="73" mass="8730">MSLIKKKTIESIVRLNFKNDNIKITEDAMDMLCDFIEIFIKETVSRMYRNDPSLDIDLQQFEKILPQLLLDFF</sequence>
<reference evidence="7 8" key="1">
    <citation type="submission" date="2023-11" db="EMBL/GenBank/DDBJ databases">
        <title>Dfirmibasis_genome.</title>
        <authorList>
            <person name="Edelbroek B."/>
            <person name="Kjellin J."/>
            <person name="Jerlstrom-Hultqvist J."/>
            <person name="Soderbom F."/>
        </authorList>
    </citation>
    <scope>NUCLEOTIDE SEQUENCE [LARGE SCALE GENOMIC DNA]</scope>
    <source>
        <strain evidence="7 8">TNS-C-14</strain>
    </source>
</reference>
<dbReference type="GO" id="GO:0071821">
    <property type="term" value="C:FANCM-MHF complex"/>
    <property type="evidence" value="ECO:0007669"/>
    <property type="project" value="TreeGrafter"/>
</dbReference>
<evidence type="ECO:0000256" key="5">
    <source>
        <dbReference type="ARBA" id="ARBA00023204"/>
    </source>
</evidence>
<protein>
    <recommendedName>
        <fullName evidence="9">Centromere protein X</fullName>
    </recommendedName>
</protein>
<evidence type="ECO:0000256" key="1">
    <source>
        <dbReference type="ARBA" id="ARBA00004123"/>
    </source>
</evidence>
<dbReference type="EMBL" id="JAVFKY010000005">
    <property type="protein sequence ID" value="KAK5575454.1"/>
    <property type="molecule type" value="Genomic_DNA"/>
</dbReference>
<evidence type="ECO:0000256" key="4">
    <source>
        <dbReference type="ARBA" id="ARBA00023125"/>
    </source>
</evidence>
<dbReference type="AlphaFoldDB" id="A0AAN7TMD1"/>
<dbReference type="Proteomes" id="UP001344447">
    <property type="component" value="Unassembled WGS sequence"/>
</dbReference>
<dbReference type="GO" id="GO:0006281">
    <property type="term" value="P:DNA repair"/>
    <property type="evidence" value="ECO:0007669"/>
    <property type="project" value="UniProtKB-KW"/>
</dbReference>
<evidence type="ECO:0000256" key="2">
    <source>
        <dbReference type="ARBA" id="ARBA00009359"/>
    </source>
</evidence>
<evidence type="ECO:0000256" key="3">
    <source>
        <dbReference type="ARBA" id="ARBA00022763"/>
    </source>
</evidence>
<dbReference type="GO" id="GO:0031297">
    <property type="term" value="P:replication fork processing"/>
    <property type="evidence" value="ECO:0007669"/>
    <property type="project" value="TreeGrafter"/>
</dbReference>
<dbReference type="PANTHER" id="PTHR28680">
    <property type="entry name" value="CENTROMERE PROTEIN X"/>
    <property type="match status" value="1"/>
</dbReference>
<evidence type="ECO:0008006" key="9">
    <source>
        <dbReference type="Google" id="ProtNLM"/>
    </source>
</evidence>
<name>A0AAN7TMD1_9MYCE</name>
<dbReference type="GO" id="GO:0051382">
    <property type="term" value="P:kinetochore assembly"/>
    <property type="evidence" value="ECO:0007669"/>
    <property type="project" value="InterPro"/>
</dbReference>
<keyword evidence="8" id="KW-1185">Reference proteome</keyword>
<gene>
    <name evidence="7" type="ORF">RB653_006587</name>
</gene>
<dbReference type="Gene3D" id="6.10.130.30">
    <property type="match status" value="1"/>
</dbReference>
<evidence type="ECO:0000313" key="8">
    <source>
        <dbReference type="Proteomes" id="UP001344447"/>
    </source>
</evidence>
<evidence type="ECO:0000256" key="6">
    <source>
        <dbReference type="ARBA" id="ARBA00023242"/>
    </source>
</evidence>
<dbReference type="GO" id="GO:0000712">
    <property type="term" value="P:resolution of meiotic recombination intermediates"/>
    <property type="evidence" value="ECO:0007669"/>
    <property type="project" value="TreeGrafter"/>
</dbReference>
<evidence type="ECO:0000313" key="7">
    <source>
        <dbReference type="EMBL" id="KAK5575454.1"/>
    </source>
</evidence>
<keyword evidence="6" id="KW-0539">Nucleus</keyword>